<name>W2PNK7_PHYN3</name>
<sequence length="111" mass="12378">MSRSLSNLLDYYLLQVVHTNPTSVDQNWVLLEESAARRASLTAGRRPRVSFGASGKRADERTSCRLPAQLRLDGDLSRQAGTPIAFEGKDYFLGEDRVLAHYATGTSSYIW</sequence>
<protein>
    <submittedName>
        <fullName evidence="1">Uncharacterized protein</fullName>
    </submittedName>
</protein>
<gene>
    <name evidence="1" type="ORF">PPTG_23900</name>
</gene>
<organism evidence="1 2">
    <name type="scientific">Phytophthora nicotianae (strain INRA-310)</name>
    <name type="common">Phytophthora parasitica</name>
    <dbReference type="NCBI Taxonomy" id="761204"/>
    <lineage>
        <taxon>Eukaryota</taxon>
        <taxon>Sar</taxon>
        <taxon>Stramenopiles</taxon>
        <taxon>Oomycota</taxon>
        <taxon>Peronosporomycetes</taxon>
        <taxon>Peronosporales</taxon>
        <taxon>Peronosporaceae</taxon>
        <taxon>Phytophthora</taxon>
    </lineage>
</organism>
<dbReference type="EMBL" id="KI669616">
    <property type="protein sequence ID" value="ETN02578.1"/>
    <property type="molecule type" value="Genomic_DNA"/>
</dbReference>
<dbReference type="AlphaFoldDB" id="W2PNK7"/>
<accession>W2PNK7</accession>
<proteinExistence type="predicted"/>
<evidence type="ECO:0000313" key="2">
    <source>
        <dbReference type="Proteomes" id="UP000018817"/>
    </source>
</evidence>
<reference evidence="1 2" key="2">
    <citation type="submission" date="2013-11" db="EMBL/GenBank/DDBJ databases">
        <title>The Genome Sequence of Phytophthora parasitica INRA-310.</title>
        <authorList>
            <consortium name="The Broad Institute Genomics Platform"/>
            <person name="Russ C."/>
            <person name="Tyler B."/>
            <person name="Panabieres F."/>
            <person name="Shan W."/>
            <person name="Tripathy S."/>
            <person name="Grunwald N."/>
            <person name="Machado M."/>
            <person name="Johnson C.S."/>
            <person name="Arredondo F."/>
            <person name="Hong C."/>
            <person name="Coffey M."/>
            <person name="Young S.K."/>
            <person name="Zeng Q."/>
            <person name="Gargeya S."/>
            <person name="Fitzgerald M."/>
            <person name="Abouelleil A."/>
            <person name="Alvarado L."/>
            <person name="Chapman S.B."/>
            <person name="Gainer-Dewar J."/>
            <person name="Goldberg J."/>
            <person name="Griggs A."/>
            <person name="Gujja S."/>
            <person name="Hansen M."/>
            <person name="Howarth C."/>
            <person name="Imamovic A."/>
            <person name="Ireland A."/>
            <person name="Larimer J."/>
            <person name="McCowan C."/>
            <person name="Murphy C."/>
            <person name="Pearson M."/>
            <person name="Poon T.W."/>
            <person name="Priest M."/>
            <person name="Roberts A."/>
            <person name="Saif S."/>
            <person name="Shea T."/>
            <person name="Sykes S."/>
            <person name="Wortman J."/>
            <person name="Nusbaum C."/>
            <person name="Birren B."/>
        </authorList>
    </citation>
    <scope>NUCLEOTIDE SEQUENCE [LARGE SCALE GENOMIC DNA]</scope>
    <source>
        <strain evidence="1 2">INRA-310</strain>
    </source>
</reference>
<evidence type="ECO:0000313" key="1">
    <source>
        <dbReference type="EMBL" id="ETN02578.1"/>
    </source>
</evidence>
<reference evidence="2" key="1">
    <citation type="submission" date="2011-12" db="EMBL/GenBank/DDBJ databases">
        <authorList>
            <consortium name="The Broad Institute Genome Sequencing Platform"/>
            <person name="Russ C."/>
            <person name="Tyler B."/>
            <person name="Panabieres F."/>
            <person name="Shan W."/>
            <person name="Tripathy S."/>
            <person name="Grunwald N."/>
            <person name="Machado M."/>
            <person name="Young S.K."/>
            <person name="Zeng Q."/>
            <person name="Gargeya S."/>
            <person name="Fitzgerald M."/>
            <person name="Haas B."/>
            <person name="Abouelleil A."/>
            <person name="Alvarado L."/>
            <person name="Arachchi H.M."/>
            <person name="Berlin A."/>
            <person name="Chapman S.B."/>
            <person name="Gearin G."/>
            <person name="Goldberg J."/>
            <person name="Griggs A."/>
            <person name="Gujja S."/>
            <person name="Hansen M."/>
            <person name="Heiman D."/>
            <person name="Howarth C."/>
            <person name="Larimer J."/>
            <person name="Lui A."/>
            <person name="MacDonald P.J.P."/>
            <person name="McCowen C."/>
            <person name="Montmayeur A."/>
            <person name="Murphy C."/>
            <person name="Neiman D."/>
            <person name="Pearson M."/>
            <person name="Priest M."/>
            <person name="Roberts A."/>
            <person name="Saif S."/>
            <person name="Shea T."/>
            <person name="Sisk P."/>
            <person name="Stolte C."/>
            <person name="Sykes S."/>
            <person name="Wortman J."/>
            <person name="Nusbaum C."/>
            <person name="Birren B."/>
        </authorList>
    </citation>
    <scope>NUCLEOTIDE SEQUENCE [LARGE SCALE GENOMIC DNA]</scope>
    <source>
        <strain evidence="2">INRA-310</strain>
    </source>
</reference>
<dbReference type="GeneID" id="20192499"/>
<dbReference type="VEuPathDB" id="FungiDB:PPTG_23900"/>
<dbReference type="Proteomes" id="UP000018817">
    <property type="component" value="Unassembled WGS sequence"/>
</dbReference>
<dbReference type="RefSeq" id="XP_008912060.1">
    <property type="nucleotide sequence ID" value="XM_008913812.1"/>
</dbReference>